<organism evidence="2 3">
    <name type="scientific">Glossina palpalis gambiensis</name>
    <dbReference type="NCBI Taxonomy" id="67801"/>
    <lineage>
        <taxon>Eukaryota</taxon>
        <taxon>Metazoa</taxon>
        <taxon>Ecdysozoa</taxon>
        <taxon>Arthropoda</taxon>
        <taxon>Hexapoda</taxon>
        <taxon>Insecta</taxon>
        <taxon>Pterygota</taxon>
        <taxon>Neoptera</taxon>
        <taxon>Endopterygota</taxon>
        <taxon>Diptera</taxon>
        <taxon>Brachycera</taxon>
        <taxon>Muscomorpha</taxon>
        <taxon>Hippoboscoidea</taxon>
        <taxon>Glossinidae</taxon>
        <taxon>Glossina</taxon>
    </lineage>
</organism>
<dbReference type="EMBL" id="JXJN01007752">
    <property type="status" value="NOT_ANNOTATED_CDS"/>
    <property type="molecule type" value="Genomic_DNA"/>
</dbReference>
<dbReference type="VEuPathDB" id="VectorBase:GPPI017206"/>
<protein>
    <submittedName>
        <fullName evidence="2">Uncharacterized protein</fullName>
    </submittedName>
</protein>
<keyword evidence="1" id="KW-0472">Membrane</keyword>
<reference evidence="2" key="2">
    <citation type="submission" date="2020-05" db="UniProtKB">
        <authorList>
            <consortium name="EnsemblMetazoa"/>
        </authorList>
    </citation>
    <scope>IDENTIFICATION</scope>
    <source>
        <strain evidence="2">IAEA</strain>
    </source>
</reference>
<feature type="transmembrane region" description="Helical" evidence="1">
    <location>
        <begin position="20"/>
        <end position="44"/>
    </location>
</feature>
<dbReference type="Proteomes" id="UP000092460">
    <property type="component" value="Unassembled WGS sequence"/>
</dbReference>
<keyword evidence="1" id="KW-0812">Transmembrane</keyword>
<dbReference type="EnsemblMetazoa" id="GPPI017206-RA">
    <property type="protein sequence ID" value="GPPI017206-PA"/>
    <property type="gene ID" value="GPPI017206"/>
</dbReference>
<evidence type="ECO:0000256" key="1">
    <source>
        <dbReference type="SAM" id="Phobius"/>
    </source>
</evidence>
<reference evidence="3" key="1">
    <citation type="submission" date="2015-01" db="EMBL/GenBank/DDBJ databases">
        <authorList>
            <person name="Aksoy S."/>
            <person name="Warren W."/>
            <person name="Wilson R.K."/>
        </authorList>
    </citation>
    <scope>NUCLEOTIDE SEQUENCE [LARGE SCALE GENOMIC DNA]</scope>
    <source>
        <strain evidence="3">IAEA</strain>
    </source>
</reference>
<evidence type="ECO:0000313" key="2">
    <source>
        <dbReference type="EnsemblMetazoa" id="GPPI017206-PA"/>
    </source>
</evidence>
<accession>A0A1B0B307</accession>
<keyword evidence="3" id="KW-1185">Reference proteome</keyword>
<dbReference type="AlphaFoldDB" id="A0A1B0B307"/>
<evidence type="ECO:0000313" key="3">
    <source>
        <dbReference type="Proteomes" id="UP000092460"/>
    </source>
</evidence>
<sequence>MGSLLVTVLNTISNEPVGMIVLVAAMFGLISDISHFGAATAAMVNTKYYVNCDKSLTAH</sequence>
<proteinExistence type="predicted"/>
<name>A0A1B0B307_9MUSC</name>
<keyword evidence="1" id="KW-1133">Transmembrane helix</keyword>